<reference evidence="4" key="1">
    <citation type="journal article" date="2015" name="Genome Announc.">
        <title>Complete Genome Sequence of Herbaspirillum hiltneri N3 (DSM 17495), Isolated from Surface-Sterilized Wheat Roots.</title>
        <authorList>
            <person name="Guizelini D."/>
            <person name="Saizaki P.M."/>
            <person name="Coimbra N.A."/>
            <person name="Weiss V.A."/>
            <person name="Faoro H."/>
            <person name="Sfeir M.Z."/>
            <person name="Baura V.A."/>
            <person name="Monteiro R.A."/>
            <person name="Chubatsu L.S."/>
            <person name="Souza E.M."/>
            <person name="Cruz L.M."/>
            <person name="Pedrosa F.O."/>
            <person name="Raittz R.T."/>
            <person name="Marchaukoski J.N."/>
            <person name="Steffens M.B."/>
        </authorList>
    </citation>
    <scope>NUCLEOTIDE SEQUENCE [LARGE SCALE GENOMIC DNA]</scope>
    <source>
        <strain evidence="4">N3</strain>
    </source>
</reference>
<dbReference type="PANTHER" id="PTHR38731">
    <property type="entry name" value="LIPL45-RELATED LIPOPROTEIN-RELATED"/>
    <property type="match status" value="1"/>
</dbReference>
<gene>
    <name evidence="3" type="ORF">F506_00335</name>
</gene>
<protein>
    <recommendedName>
        <fullName evidence="2">FecR protein domain-containing protein</fullName>
    </recommendedName>
</protein>
<organism evidence="3 4">
    <name type="scientific">Herbaspirillum hiltneri N3</name>
    <dbReference type="NCBI Taxonomy" id="1262470"/>
    <lineage>
        <taxon>Bacteria</taxon>
        <taxon>Pseudomonadati</taxon>
        <taxon>Pseudomonadota</taxon>
        <taxon>Betaproteobacteria</taxon>
        <taxon>Burkholderiales</taxon>
        <taxon>Oxalobacteraceae</taxon>
        <taxon>Herbaspirillum</taxon>
    </lineage>
</organism>
<name>A0ABN4HS24_9BURK</name>
<dbReference type="InterPro" id="IPR006860">
    <property type="entry name" value="FecR"/>
</dbReference>
<evidence type="ECO:0000313" key="4">
    <source>
        <dbReference type="Proteomes" id="UP000063429"/>
    </source>
</evidence>
<evidence type="ECO:0000256" key="1">
    <source>
        <dbReference type="SAM" id="MobiDB-lite"/>
    </source>
</evidence>
<evidence type="ECO:0000313" key="3">
    <source>
        <dbReference type="EMBL" id="AKZ61314.1"/>
    </source>
</evidence>
<dbReference type="EMBL" id="CP011409">
    <property type="protein sequence ID" value="AKZ61314.1"/>
    <property type="molecule type" value="Genomic_DNA"/>
</dbReference>
<feature type="region of interest" description="Disordered" evidence="1">
    <location>
        <begin position="231"/>
        <end position="250"/>
    </location>
</feature>
<accession>A0ABN4HS24</accession>
<feature type="domain" description="FecR protein" evidence="2">
    <location>
        <begin position="68"/>
        <end position="155"/>
    </location>
</feature>
<dbReference type="Proteomes" id="UP000063429">
    <property type="component" value="Chromosome"/>
</dbReference>
<sequence>MKHAIQTGYRTMGKFWRLLALMLLLGWGGQAYAQMVGTVTNLSGVLTARHPDGSTRIMSSKSEVLQGDTLITQSNTYARVKFMDNSEIVLRPGSEMVVKSFLYDAEKPERNNVAIGLVKGGLRAVTGLIGKRNHDAVSFDTPTATIGIRGTHFGALFCQNDCGGVPTSSGSTPANGLHVDVAQGAIVLSNPAGQQVFQAGQFGYVSNLNTPPVILPPAQGIPVTMPLSISKNAPGSKSVDASKSVSCMVQ</sequence>
<keyword evidence="4" id="KW-1185">Reference proteome</keyword>
<proteinExistence type="predicted"/>
<dbReference type="RefSeq" id="WP_053194732.1">
    <property type="nucleotide sequence ID" value="NZ_CP011409.1"/>
</dbReference>
<evidence type="ECO:0000259" key="2">
    <source>
        <dbReference type="Pfam" id="PF04773"/>
    </source>
</evidence>
<dbReference type="Pfam" id="PF04773">
    <property type="entry name" value="FecR"/>
    <property type="match status" value="1"/>
</dbReference>
<dbReference type="PANTHER" id="PTHR38731:SF1">
    <property type="entry name" value="FECR PROTEIN DOMAIN-CONTAINING PROTEIN"/>
    <property type="match status" value="1"/>
</dbReference>